<keyword evidence="4" id="KW-0808">Transferase</keyword>
<feature type="compositionally biased region" description="Basic and acidic residues" evidence="1">
    <location>
        <begin position="1369"/>
        <end position="1383"/>
    </location>
</feature>
<feature type="transmembrane region" description="Helical" evidence="2">
    <location>
        <begin position="336"/>
        <end position="356"/>
    </location>
</feature>
<feature type="transmembrane region" description="Helical" evidence="2">
    <location>
        <begin position="306"/>
        <end position="324"/>
    </location>
</feature>
<keyword evidence="5" id="KW-1185">Reference proteome</keyword>
<evidence type="ECO:0000259" key="3">
    <source>
        <dbReference type="Pfam" id="PF11847"/>
    </source>
</evidence>
<reference evidence="4 5" key="1">
    <citation type="submission" date="2020-08" db="EMBL/GenBank/DDBJ databases">
        <title>Sequencing the genomes of 1000 actinobacteria strains.</title>
        <authorList>
            <person name="Klenk H.-P."/>
        </authorList>
    </citation>
    <scope>NUCLEOTIDE SEQUENCE [LARGE SCALE GENOMIC DNA]</scope>
    <source>
        <strain evidence="4 5">DSM 45823</strain>
    </source>
</reference>
<feature type="transmembrane region" description="Helical" evidence="2">
    <location>
        <begin position="1254"/>
        <end position="1287"/>
    </location>
</feature>
<feature type="transmembrane region" description="Helical" evidence="2">
    <location>
        <begin position="114"/>
        <end position="132"/>
    </location>
</feature>
<feature type="region of interest" description="Disordered" evidence="1">
    <location>
        <begin position="1364"/>
        <end position="1391"/>
    </location>
</feature>
<feature type="transmembrane region" description="Helical" evidence="2">
    <location>
        <begin position="1214"/>
        <end position="1234"/>
    </location>
</feature>
<dbReference type="Gene3D" id="2.60.120.260">
    <property type="entry name" value="Galactose-binding domain-like"/>
    <property type="match status" value="2"/>
</dbReference>
<evidence type="ECO:0000256" key="2">
    <source>
        <dbReference type="SAM" id="Phobius"/>
    </source>
</evidence>
<feature type="transmembrane region" description="Helical" evidence="2">
    <location>
        <begin position="197"/>
        <end position="222"/>
    </location>
</feature>
<evidence type="ECO:0000256" key="1">
    <source>
        <dbReference type="SAM" id="MobiDB-lite"/>
    </source>
</evidence>
<organism evidence="4 5">
    <name type="scientific">Thermomonospora cellulosilytica</name>
    <dbReference type="NCBI Taxonomy" id="1411118"/>
    <lineage>
        <taxon>Bacteria</taxon>
        <taxon>Bacillati</taxon>
        <taxon>Actinomycetota</taxon>
        <taxon>Actinomycetes</taxon>
        <taxon>Streptosporangiales</taxon>
        <taxon>Thermomonosporaceae</taxon>
        <taxon>Thermomonospora</taxon>
    </lineage>
</organism>
<accession>A0A7W3N5D3</accession>
<feature type="transmembrane region" description="Helical" evidence="2">
    <location>
        <begin position="234"/>
        <end position="254"/>
    </location>
</feature>
<dbReference type="EMBL" id="JACJII010000001">
    <property type="protein sequence ID" value="MBA9007835.1"/>
    <property type="molecule type" value="Genomic_DNA"/>
</dbReference>
<dbReference type="Proteomes" id="UP000539313">
    <property type="component" value="Unassembled WGS sequence"/>
</dbReference>
<name>A0A7W3N5D3_9ACTN</name>
<proteinExistence type="predicted"/>
<evidence type="ECO:0000313" key="5">
    <source>
        <dbReference type="Proteomes" id="UP000539313"/>
    </source>
</evidence>
<feature type="transmembrane region" description="Helical" evidence="2">
    <location>
        <begin position="1299"/>
        <end position="1317"/>
    </location>
</feature>
<gene>
    <name evidence="4" type="ORF">HNR21_006717</name>
</gene>
<dbReference type="InterPro" id="IPR008979">
    <property type="entry name" value="Galactose-bd-like_sf"/>
</dbReference>
<dbReference type="Pfam" id="PF11847">
    <property type="entry name" value="GT-C_AftD"/>
    <property type="match status" value="1"/>
</dbReference>
<keyword evidence="4" id="KW-0328">Glycosyltransferase</keyword>
<dbReference type="InterPro" id="IPR021798">
    <property type="entry name" value="AftD_N"/>
</dbReference>
<dbReference type="EC" id="2.4.2.-" evidence="4"/>
<keyword evidence="2" id="KW-1133">Transmembrane helix</keyword>
<sequence length="1391" mass="148120">MDALALRLADADRDAAAREDEDVDARLRERIRLVACCLALTVLAMATRPGRILADTKIDMAENPLGFLGRALHLWDPEQFGQLQNQAVGYWFPMGPFYALGDLAGTPAWITQRLWLALLLCLAFVGTYRLAARLGIGGPLSRLAGGLAYALTPHGLSTLGQISSEYLPLAMLPWIVLPLVTAVQGGGRIRAAARSGFAVACCGGINAAATAAVLVVPFLYLLTRPRGTPRIRLTAWWSLAVGLASAWWLAPLLLTGTYGFSWLTYTEKAETTTASTGLVNVLRGAARWVNYLVVDGQVWSPVGHTLSLGTLPVLCAAVVAALGLTGLLRSRLPERAFLLCTLLAGLAIMSAGHLSAVEGPFAAAMRDLLDGPLAPLRNLHKFDALVRLPLALGIAHLPVTLARARHRLRAFAVTYTALAGVAAVALGTGLSGAGDFPQVPKYWRDAASWLNGRAGEQAVLALPGSPFGEYLWGRPMDDIMQPLLSARWGVRQLVPAGSPGYTRALDAIDQRVVTGRASPGLTEFLGRMGVRYLLVRNDLERDGLRGGWPARLHQVLNATPGLSKVAEFGGPVGQQRGFDAISSVDQRYPALEIYEVDDVDDVVSVTSARNTVRLYGGPEALLAMADDQVLRGRPVLLNDDAPRLGGTPVVSDSLRLTRRQFGELHQISQTLTAAERRRATDILDDGWDRYVTTAVYGGIASVTASTSASDPTSPPQWHDLGRNPYAAVDGDPSTYWQTGGWTGPRDQWIQVNFTRPVDPGQVTAMFVQNEPLLGPPPGRVEVRTEAGAVVQPVRAAPEAQTLRAPRGATRWLRVRILDLAGRVPAPVFFRAGIAELTVPGVTAARTFRLPEPGSGSPAAYVLQRGPGRASECMQGPANWVCDPGLERQDEEGNGFDRTFRAGAAADVTVVGTATLTSPEVVARYTAPNRDLEVVASSSRPHPAAMPRSAFDGNPSTVWVAAGNDTAPRYTVRWKKPARLDEITVERPAGARGPLRVALQADGGQTREGFVDDDGVLRFAPLRTRSLTLTFHSSVQLALQITDITVPGVRHFPDVSRAPLGLGCGWGPSLRLNGATVLTKATGTMGDLLAGRPIRFESCRRAEIAAGDNRITGVPLSPFRIESAVVDTGVLDVRGETSSVVVREWNSETRVVEVDAPEQSFLTVNENYNAGWVARAGDTVLQPVRLDGWKQGWVLPAGTTGTVTLTYRPDQAHKVAVFTGLGLVLLLTLVAAMPGGRRPGDTAPALPPVRTRRGAVPVALVGSLALGVWVAGVPGAVASAVGALLFTWACRRTGVARLPASPWAVTVLMLAGTTSWLVSRALYPAANPAAPTDLLGDAVPQLAGLLIATRVIVALCMPDAVPAATAGPPRRTDLRWRPSPRPEDLAAPAARS</sequence>
<evidence type="ECO:0000313" key="4">
    <source>
        <dbReference type="EMBL" id="MBA9007835.1"/>
    </source>
</evidence>
<dbReference type="RefSeq" id="WP_182708274.1">
    <property type="nucleotide sequence ID" value="NZ_JACJII010000001.1"/>
</dbReference>
<protein>
    <submittedName>
        <fullName evidence="4">Arabinofuranan 3-O-arabinosyltransferase</fullName>
        <ecNumber evidence="4">2.4.2.-</ecNumber>
    </submittedName>
</protein>
<dbReference type="SUPFAM" id="SSF49785">
    <property type="entry name" value="Galactose-binding domain-like"/>
    <property type="match status" value="1"/>
</dbReference>
<keyword evidence="2" id="KW-0472">Membrane</keyword>
<feature type="domain" description="Alpha-(1-&gt;3)-arabinofuranosyltransferase N-terminal GT-C" evidence="3">
    <location>
        <begin position="40"/>
        <end position="680"/>
    </location>
</feature>
<keyword evidence="2" id="KW-0812">Transmembrane</keyword>
<dbReference type="GO" id="GO:0016757">
    <property type="term" value="F:glycosyltransferase activity"/>
    <property type="evidence" value="ECO:0007669"/>
    <property type="project" value="UniProtKB-KW"/>
</dbReference>
<comment type="caution">
    <text evidence="4">The sequence shown here is derived from an EMBL/GenBank/DDBJ whole genome shotgun (WGS) entry which is preliminary data.</text>
</comment>
<feature type="transmembrane region" description="Helical" evidence="2">
    <location>
        <begin position="384"/>
        <end position="402"/>
    </location>
</feature>